<evidence type="ECO:0000256" key="1">
    <source>
        <dbReference type="SAM" id="MobiDB-lite"/>
    </source>
</evidence>
<reference evidence="4 5" key="1">
    <citation type="submission" date="2021-06" db="EMBL/GenBank/DDBJ databases">
        <title>Caerostris extrusa draft genome.</title>
        <authorList>
            <person name="Kono N."/>
            <person name="Arakawa K."/>
        </authorList>
    </citation>
    <scope>NUCLEOTIDE SEQUENCE [LARGE SCALE GENOMIC DNA]</scope>
</reference>
<dbReference type="SMART" id="SM00194">
    <property type="entry name" value="PTPc"/>
    <property type="match status" value="1"/>
</dbReference>
<dbReference type="InterPro" id="IPR000387">
    <property type="entry name" value="Tyr_Pase_dom"/>
</dbReference>
<protein>
    <submittedName>
        <fullName evidence="4">Tyrosine-protein phosphatase non-receptor type 23</fullName>
    </submittedName>
</protein>
<accession>A0AAV4XDV9</accession>
<dbReference type="Proteomes" id="UP001054945">
    <property type="component" value="Unassembled WGS sequence"/>
</dbReference>
<name>A0AAV4XDV9_CAEEX</name>
<evidence type="ECO:0000259" key="3">
    <source>
        <dbReference type="PROSITE" id="PS50056"/>
    </source>
</evidence>
<dbReference type="PROSITE" id="PS00383">
    <property type="entry name" value="TYR_PHOSPHATASE_1"/>
    <property type="match status" value="1"/>
</dbReference>
<dbReference type="SUPFAM" id="SSF52799">
    <property type="entry name" value="(Phosphotyrosine protein) phosphatases II"/>
    <property type="match status" value="1"/>
</dbReference>
<sequence>MTVNPTIQTRPSGNVGGSMSATHPYSSNYGNVPMPPNQGYYSYIPQGGQASLAQNSAYSPSTTPTINSAYMSTANSAYATNAAYSTTNASVANIATNASVAPSGYVAPNMSAPRVPTGFNPAEFNNQAQSPVNVPVCTYSASTIPPPSNSFSSHNDVQPSPSATFSTQQNYSRPSNPIGPSNYLPSNVVHNYAAPHAQYPVQPEINSVPPSQPLQPSPAIVPSRPELKSPARSSNLPVVSESSHLNAIRDLITPPLETESVNSMDSTDKDPSSEVLQPKVIDVKSLVRKSLNGTTPLDQKWKEFMDAQDKESRKLSISVARCYPLKNRFPDVMPYDSNRVQLVSAKDDYINASYLKDICANSPVFLITQAPLPATFGDFWLMIWEQQVETLICLLPDSELKNHYQRKEWFLIERMINVTHIKNRTSKVVVHLQFTQWPASGIPQSPAPLLQFVSDVLSYHKQQRNLMRPVAVHCSAGIGRSGCFCLISALVNEMNNGHGPRDVAIVATVVSQQRKFLMQDKEQLKFCYDAVLYYAQDLLMKRGILTSRASFDDKLSLSGNTSSHVRHPSEDFILGSGGLAKLQSGMEKLGLSTSQQNPESATSSTEASVINNGTPEIGSGDVSTESSQLTDLVAAAELTEKTEDLTSIIEPPKDDKSNAEKTLPLIASLLDPSNFTLDSTNSPAKKKITKENFACSKGSLSTSSTDSADPLSMLDPLWSLKK</sequence>
<dbReference type="SMART" id="SM00404">
    <property type="entry name" value="PTPc_motif"/>
    <property type="match status" value="1"/>
</dbReference>
<dbReference type="PANTHER" id="PTHR19134">
    <property type="entry name" value="RECEPTOR-TYPE TYROSINE-PROTEIN PHOSPHATASE"/>
    <property type="match status" value="1"/>
</dbReference>
<dbReference type="PANTHER" id="PTHR19134:SF449">
    <property type="entry name" value="TYROSINE-PROTEIN PHOSPHATASE 1"/>
    <property type="match status" value="1"/>
</dbReference>
<dbReference type="PROSITE" id="PS50056">
    <property type="entry name" value="TYR_PHOSPHATASE_2"/>
    <property type="match status" value="1"/>
</dbReference>
<dbReference type="Gene3D" id="3.90.190.10">
    <property type="entry name" value="Protein tyrosine phosphatase superfamily"/>
    <property type="match status" value="2"/>
</dbReference>
<evidence type="ECO:0000313" key="5">
    <source>
        <dbReference type="Proteomes" id="UP001054945"/>
    </source>
</evidence>
<feature type="region of interest" description="Disordered" evidence="1">
    <location>
        <begin position="1"/>
        <end position="21"/>
    </location>
</feature>
<feature type="compositionally biased region" description="Polar residues" evidence="1">
    <location>
        <begin position="591"/>
        <end position="612"/>
    </location>
</feature>
<gene>
    <name evidence="4" type="primary">PTPN23</name>
    <name evidence="4" type="ORF">CEXT_780551</name>
</gene>
<dbReference type="InterPro" id="IPR016130">
    <property type="entry name" value="Tyr_Pase_AS"/>
</dbReference>
<feature type="region of interest" description="Disordered" evidence="1">
    <location>
        <begin position="254"/>
        <end position="274"/>
    </location>
</feature>
<dbReference type="AlphaFoldDB" id="A0AAV4XDV9"/>
<proteinExistence type="predicted"/>
<feature type="compositionally biased region" description="Polar residues" evidence="1">
    <location>
        <begin position="231"/>
        <end position="240"/>
    </location>
</feature>
<dbReference type="InterPro" id="IPR050348">
    <property type="entry name" value="Protein-Tyr_Phosphatase"/>
</dbReference>
<comment type="caution">
    <text evidence="4">The sequence shown here is derived from an EMBL/GenBank/DDBJ whole genome shotgun (WGS) entry which is preliminary data.</text>
</comment>
<dbReference type="InterPro" id="IPR000242">
    <property type="entry name" value="PTP_cat"/>
</dbReference>
<evidence type="ECO:0000259" key="2">
    <source>
        <dbReference type="PROSITE" id="PS50055"/>
    </source>
</evidence>
<dbReference type="EMBL" id="BPLR01000266">
    <property type="protein sequence ID" value="GIY93426.1"/>
    <property type="molecule type" value="Genomic_DNA"/>
</dbReference>
<feature type="region of interest" description="Disordered" evidence="1">
    <location>
        <begin position="696"/>
        <end position="722"/>
    </location>
</feature>
<dbReference type="InterPro" id="IPR029021">
    <property type="entry name" value="Prot-tyrosine_phosphatase-like"/>
</dbReference>
<feature type="compositionally biased region" description="Low complexity" evidence="1">
    <location>
        <begin position="699"/>
        <end position="712"/>
    </location>
</feature>
<feature type="region of interest" description="Disordered" evidence="1">
    <location>
        <begin position="590"/>
        <end position="612"/>
    </location>
</feature>
<dbReference type="InterPro" id="IPR003595">
    <property type="entry name" value="Tyr_Pase_cat"/>
</dbReference>
<dbReference type="Pfam" id="PF00102">
    <property type="entry name" value="Y_phosphatase"/>
    <property type="match status" value="2"/>
</dbReference>
<dbReference type="GO" id="GO:0048666">
    <property type="term" value="P:neuron development"/>
    <property type="evidence" value="ECO:0007669"/>
    <property type="project" value="UniProtKB-ARBA"/>
</dbReference>
<dbReference type="GO" id="GO:0004725">
    <property type="term" value="F:protein tyrosine phosphatase activity"/>
    <property type="evidence" value="ECO:0007669"/>
    <property type="project" value="InterPro"/>
</dbReference>
<feature type="region of interest" description="Disordered" evidence="1">
    <location>
        <begin position="147"/>
        <end position="183"/>
    </location>
</feature>
<feature type="domain" description="Tyrosine specific protein phosphatases" evidence="3">
    <location>
        <begin position="450"/>
        <end position="525"/>
    </location>
</feature>
<feature type="region of interest" description="Disordered" evidence="1">
    <location>
        <begin position="202"/>
        <end position="240"/>
    </location>
</feature>
<dbReference type="PROSITE" id="PS50055">
    <property type="entry name" value="TYR_PHOSPHATASE_PTP"/>
    <property type="match status" value="1"/>
</dbReference>
<dbReference type="PRINTS" id="PR00700">
    <property type="entry name" value="PRTYPHPHTASE"/>
</dbReference>
<organism evidence="4 5">
    <name type="scientific">Caerostris extrusa</name>
    <name type="common">Bark spider</name>
    <name type="synonym">Caerostris bankana</name>
    <dbReference type="NCBI Taxonomy" id="172846"/>
    <lineage>
        <taxon>Eukaryota</taxon>
        <taxon>Metazoa</taxon>
        <taxon>Ecdysozoa</taxon>
        <taxon>Arthropoda</taxon>
        <taxon>Chelicerata</taxon>
        <taxon>Arachnida</taxon>
        <taxon>Araneae</taxon>
        <taxon>Araneomorphae</taxon>
        <taxon>Entelegynae</taxon>
        <taxon>Araneoidea</taxon>
        <taxon>Araneidae</taxon>
        <taxon>Caerostris</taxon>
    </lineage>
</organism>
<evidence type="ECO:0000313" key="4">
    <source>
        <dbReference type="EMBL" id="GIY93426.1"/>
    </source>
</evidence>
<feature type="domain" description="Tyrosine-protein phosphatase" evidence="2">
    <location>
        <begin position="326"/>
        <end position="534"/>
    </location>
</feature>
<keyword evidence="5" id="KW-1185">Reference proteome</keyword>